<dbReference type="CDD" id="cd00130">
    <property type="entry name" value="PAS"/>
    <property type="match status" value="4"/>
</dbReference>
<dbReference type="InterPro" id="IPR000014">
    <property type="entry name" value="PAS"/>
</dbReference>
<dbReference type="InterPro" id="IPR052020">
    <property type="entry name" value="Cyclic_di-GMP/3'3'-cGAMP_PDE"/>
</dbReference>
<feature type="domain" description="PAS" evidence="2">
    <location>
        <begin position="203"/>
        <end position="282"/>
    </location>
</feature>
<proteinExistence type="predicted"/>
<dbReference type="InterPro" id="IPR013767">
    <property type="entry name" value="PAS_fold"/>
</dbReference>
<dbReference type="PANTHER" id="PTHR45228:SF1">
    <property type="entry name" value="CYCLIC DI-GMP PHOSPHODIESTERASE TM_0186"/>
    <property type="match status" value="1"/>
</dbReference>
<feature type="domain" description="PAS" evidence="2">
    <location>
        <begin position="82"/>
        <end position="154"/>
    </location>
</feature>
<dbReference type="Gene3D" id="3.30.450.40">
    <property type="match status" value="2"/>
</dbReference>
<gene>
    <name evidence="5" type="ORF">E0489_06950</name>
</gene>
<dbReference type="Pfam" id="PF08447">
    <property type="entry name" value="PAS_3"/>
    <property type="match status" value="2"/>
</dbReference>
<dbReference type="CDD" id="cd00077">
    <property type="entry name" value="HDc"/>
    <property type="match status" value="1"/>
</dbReference>
<dbReference type="SMART" id="SM00086">
    <property type="entry name" value="PAC"/>
    <property type="match status" value="4"/>
</dbReference>
<feature type="transmembrane region" description="Helical" evidence="1">
    <location>
        <begin position="15"/>
        <end position="38"/>
    </location>
</feature>
<dbReference type="SMART" id="SM00065">
    <property type="entry name" value="GAF"/>
    <property type="match status" value="2"/>
</dbReference>
<comment type="caution">
    <text evidence="5">The sequence shown here is derived from an EMBL/GenBank/DDBJ whole genome shotgun (WGS) entry which is preliminary data.</text>
</comment>
<dbReference type="InterPro" id="IPR000700">
    <property type="entry name" value="PAS-assoc_C"/>
</dbReference>
<keyword evidence="1" id="KW-0472">Membrane</keyword>
<dbReference type="Pfam" id="PF13185">
    <property type="entry name" value="GAF_2"/>
    <property type="match status" value="2"/>
</dbReference>
<evidence type="ECO:0000259" key="2">
    <source>
        <dbReference type="PROSITE" id="PS50112"/>
    </source>
</evidence>
<reference evidence="5 6" key="1">
    <citation type="submission" date="2019-03" db="EMBL/GenBank/DDBJ databases">
        <title>Thermus tengchongensis species for the arsenic transformation mechanism.</title>
        <authorList>
            <person name="Yuan G.C."/>
        </authorList>
    </citation>
    <scope>NUCLEOTIDE SEQUENCE [LARGE SCALE GENOMIC DNA]</scope>
    <source>
        <strain evidence="5 6">15Y</strain>
    </source>
</reference>
<evidence type="ECO:0000259" key="3">
    <source>
        <dbReference type="PROSITE" id="PS50113"/>
    </source>
</evidence>
<keyword evidence="6" id="KW-1185">Reference proteome</keyword>
<evidence type="ECO:0000313" key="6">
    <source>
        <dbReference type="Proteomes" id="UP000297244"/>
    </source>
</evidence>
<keyword evidence="1" id="KW-1133">Transmembrane helix</keyword>
<dbReference type="Proteomes" id="UP000297244">
    <property type="component" value="Unassembled WGS sequence"/>
</dbReference>
<dbReference type="SMART" id="SM00091">
    <property type="entry name" value="PAS"/>
    <property type="match status" value="5"/>
</dbReference>
<dbReference type="SUPFAM" id="SSF109604">
    <property type="entry name" value="HD-domain/PDEase-like"/>
    <property type="match status" value="1"/>
</dbReference>
<evidence type="ECO:0000259" key="4">
    <source>
        <dbReference type="PROSITE" id="PS51832"/>
    </source>
</evidence>
<dbReference type="InterPro" id="IPR037522">
    <property type="entry name" value="HD_GYP_dom"/>
</dbReference>
<dbReference type="PROSITE" id="PS50113">
    <property type="entry name" value="PAC"/>
    <property type="match status" value="2"/>
</dbReference>
<feature type="domain" description="PAS" evidence="2">
    <location>
        <begin position="449"/>
        <end position="495"/>
    </location>
</feature>
<dbReference type="InterPro" id="IPR003607">
    <property type="entry name" value="HD/PDEase_dom"/>
</dbReference>
<sequence length="1219" mass="137532">MERSVGPSASWKIALAYAAFSLAWILASDRLFLLLFPVAEELTRWQTGKGLVFVLLSSTLVYLLAQRWEASQRRASQALAASERRFRALVENSRELIFVLDNAGRIVYASPNVGQVLGYDPLGYTQAPIFALDFLHPEDRIYAEAVLEDLRRHPEAVREYSFRLLDAWGQVRQVRVWGRNLLGDPAVEGIVLNVRDESELEEERARLQGLLEALPGRVFQARVPEGADPAWLPLLYASPQGERLLGCALQELAQDPEAFYAKVHPEDRGKAQEVCREAVAHPGRVCSVTYRFWHGQKECWVWLRDTLVYDPHSRLLTGYGMDVTETLEAEERFRLLFQAHPLTMWVYDRETYRFLEVNQAAMEQYGYTREEFLSMTLLEICPERERLRLLEDLARERPPLQRSGPWTHRLKDGREIQVEIFSHTLDYGGRPAVLAVALDVTEKLKAEATRKLLQEALEAAHEAVVLTDRMGRIEWVNPAFTRLTGYTPEEAIGKNPRILKSGVHDPTFYKSLWDTILSGQVWEGELVNRRKDGTLYTERMTITPVRENGEIRHFIAIKRDVTEEKARERALRESEALFRTLAETAPALILMWQEERLTFANQEALRLTGYTLEELQARPIWEFVHPADREMVRQRGLARMRGENPPSRYPFRILTKGGEVRWLDYAAARVEVGGQPAILGVGLDITKAKERELSLEAFARVSLALRQSENVKEMLEHALDAALAVLEAPVGSILLYDTDTGRLEEAASRGWAKDLPVPPTLGEPSLVSLALQGQVVVSQDLKRDPRVRPGVKSLIPEDWSGAVIPLLAGKEPVGALTLAWPHPRTPTPGDVDRALLVAEVISNAVRRASLRRKLAKRVEHLEALRLLDQAILASLDLGPSLEVLLDQVMRLPLDAAALFLYEPPERALELKALRGFLAPKRAAPQRFLLGQGHIGQAALSGEPVFVPNLAQDPGSNPELTRKEGFLAEKAYPLFAKGKLLGVLAVFTRRPWDLSPEDEEFLEALAAQGAIALDNALTFQELLKSQRELEAAYDLTLWGWAKAVELRDQETAGHTERVTELTLRLARALGVPEEDLDDIRRGAILHDVGKLAIPDAILLKPGPLTEEEWTIMKKHPVYAYEWLSGIPFLKKALEIPYAHHERWDGLGYPRGLKGQEIPLAARIFAVVDVYDALTSDRPYRKAWSREKALAYIEEQGGQQFDPEVVAAFLRLMAGEEHRLS</sequence>
<organism evidence="5 6">
    <name type="scientific">Thermus tengchongensis</name>
    <dbReference type="NCBI Taxonomy" id="1214928"/>
    <lineage>
        <taxon>Bacteria</taxon>
        <taxon>Thermotogati</taxon>
        <taxon>Deinococcota</taxon>
        <taxon>Deinococci</taxon>
        <taxon>Thermales</taxon>
        <taxon>Thermaceae</taxon>
        <taxon>Thermus</taxon>
    </lineage>
</organism>
<dbReference type="Pfam" id="PF13426">
    <property type="entry name" value="PAS_9"/>
    <property type="match status" value="2"/>
</dbReference>
<dbReference type="InterPro" id="IPR001610">
    <property type="entry name" value="PAC"/>
</dbReference>
<dbReference type="SUPFAM" id="SSF55781">
    <property type="entry name" value="GAF domain-like"/>
    <property type="match status" value="2"/>
</dbReference>
<feature type="domain" description="PAS" evidence="2">
    <location>
        <begin position="574"/>
        <end position="644"/>
    </location>
</feature>
<dbReference type="EMBL" id="SKBL01000009">
    <property type="protein sequence ID" value="TFU16120.1"/>
    <property type="molecule type" value="Genomic_DNA"/>
</dbReference>
<dbReference type="SUPFAM" id="SSF55785">
    <property type="entry name" value="PYP-like sensor domain (PAS domain)"/>
    <property type="match status" value="5"/>
</dbReference>
<dbReference type="Pfam" id="PF00989">
    <property type="entry name" value="PAS"/>
    <property type="match status" value="1"/>
</dbReference>
<dbReference type="SMART" id="SM00471">
    <property type="entry name" value="HDc"/>
    <property type="match status" value="1"/>
</dbReference>
<dbReference type="PROSITE" id="PS51832">
    <property type="entry name" value="HD_GYP"/>
    <property type="match status" value="1"/>
</dbReference>
<dbReference type="Gene3D" id="3.30.450.20">
    <property type="entry name" value="PAS domain"/>
    <property type="match status" value="5"/>
</dbReference>
<dbReference type="InterPro" id="IPR003018">
    <property type="entry name" value="GAF"/>
</dbReference>
<feature type="domain" description="PAS" evidence="2">
    <location>
        <begin position="329"/>
        <end position="378"/>
    </location>
</feature>
<keyword evidence="1" id="KW-0812">Transmembrane</keyword>
<dbReference type="InterPro" id="IPR035965">
    <property type="entry name" value="PAS-like_dom_sf"/>
</dbReference>
<feature type="domain" description="PAC" evidence="3">
    <location>
        <begin position="647"/>
        <end position="697"/>
    </location>
</feature>
<evidence type="ECO:0000313" key="5">
    <source>
        <dbReference type="EMBL" id="TFU16120.1"/>
    </source>
</evidence>
<evidence type="ECO:0000256" key="1">
    <source>
        <dbReference type="SAM" id="Phobius"/>
    </source>
</evidence>
<dbReference type="InterPro" id="IPR013655">
    <property type="entry name" value="PAS_fold_3"/>
</dbReference>
<dbReference type="Gene3D" id="1.10.3210.10">
    <property type="entry name" value="Hypothetical protein af1432"/>
    <property type="match status" value="1"/>
</dbReference>
<dbReference type="PROSITE" id="PS50112">
    <property type="entry name" value="PAS"/>
    <property type="match status" value="5"/>
</dbReference>
<name>A0ABY2K761_9DEIN</name>
<dbReference type="NCBIfam" id="TIGR00229">
    <property type="entry name" value="sensory_box"/>
    <property type="match status" value="4"/>
</dbReference>
<protein>
    <submittedName>
        <fullName evidence="5">PAS domain S-box protein</fullName>
    </submittedName>
</protein>
<feature type="domain" description="HD-GYP" evidence="4">
    <location>
        <begin position="1028"/>
        <end position="1219"/>
    </location>
</feature>
<dbReference type="PANTHER" id="PTHR45228">
    <property type="entry name" value="CYCLIC DI-GMP PHOSPHODIESTERASE TM_0186-RELATED"/>
    <property type="match status" value="1"/>
</dbReference>
<accession>A0ABY2K761</accession>
<feature type="domain" description="PAC" evidence="3">
    <location>
        <begin position="520"/>
        <end position="573"/>
    </location>
</feature>
<dbReference type="Pfam" id="PF13487">
    <property type="entry name" value="HD_5"/>
    <property type="match status" value="1"/>
</dbReference>
<dbReference type="InterPro" id="IPR029016">
    <property type="entry name" value="GAF-like_dom_sf"/>
</dbReference>